<dbReference type="InterPro" id="IPR006555">
    <property type="entry name" value="ATP-dep_Helicase_C"/>
</dbReference>
<dbReference type="EMBL" id="CP012195">
    <property type="protein sequence ID" value="AKT90704.1"/>
    <property type="molecule type" value="Genomic_DNA"/>
</dbReference>
<dbReference type="Pfam" id="PF00270">
    <property type="entry name" value="DEAD"/>
    <property type="match status" value="1"/>
</dbReference>
<dbReference type="InterPro" id="IPR027417">
    <property type="entry name" value="P-loop_NTPase"/>
</dbReference>
<keyword evidence="2" id="KW-0347">Helicase</keyword>
<dbReference type="GO" id="GO:0005524">
    <property type="term" value="F:ATP binding"/>
    <property type="evidence" value="ECO:0007669"/>
    <property type="project" value="InterPro"/>
</dbReference>
<sequence>MEVLKMVDFKKKIALKSKSKITNPIDLYNTLDRKSIAGPLRPVQEYALDEWYNNRKDERDLIVKLHTGEGKTLIGLLMLQSALNLGEGPCIYVCPNIYLVEQVCGEAGKFGIPFCVIDSNNTIPNEFLSAEKILITHAHKIFNGKSIFGIGNKCVNAGTIILDDSHACIDVLKDAFTITIGKKEKENVYNKILTLFSEDLTEQGEGSFLDIKSGEYETFMTVPYWAWINKKSETLKILSDESVSDEIKFAWPLMKDKIIEYSCFISGNKIEITPYNVSVEQFRTFSSAKRRILMSATTQEDIFFVKGLDFSTNAVANPIKYPQSRWSGEKMLLMPSSIDEECDRDLVATQFAKLTNAPFGVVAIVPNTKRAVYYEKIGAIFPKNNKELFSVIDDLRKSNFGKTVVINNRYDGIDLPDESCRVLIMDSMPFLNNFSDRYEEKCCPNSEIINKKIAQKIEQGLGRAVRGEKDYCAILAIGSDIEKFMKGVLTRKYFSAQTQKQIEIGFEVAKMAKEDIREDDQPMKQIFSLINQILKRDEGWKEYYTSEMNEIVQESVENRIYKRYAEENELEKLFSQGEYELAVERTQKFIDNFISDDLEKGWYLEQIARYAYMYSEEKSETLQKSAFKKNPQLLKPKEGIAYSKISFLNENRINRFKRNIGKYDSFNEFNLYINELIENLSFGIAAEKFESALKNLGEILGYVSQRPDKEIRKGPDNLWCVSNKKYVFFECKNEVDENRNAIKKSEAGQFNNHCGWFKKEYGELVDVLRIMIIPTKQLAHDADFNEEVFVMRRNGLKKLKDNLKKFAKEIRKYELDSLSDEKIQGYLNMYKLNIEDFPRNYIEDIYHLKK</sequence>
<keyword evidence="2" id="KW-0378">Hydrolase</keyword>
<dbReference type="PROSITE" id="PS51192">
    <property type="entry name" value="HELICASE_ATP_BIND_1"/>
    <property type="match status" value="1"/>
</dbReference>
<dbReference type="AlphaFoldDB" id="A0AAU8UCB2"/>
<name>A0AAU8UCB2_9BACT</name>
<evidence type="ECO:0000313" key="3">
    <source>
        <dbReference type="Proteomes" id="UP000063971"/>
    </source>
</evidence>
<accession>A0AAU8UCB2</accession>
<organism evidence="2 3">
    <name type="scientific">Campylobacter ureolyticus RIGS 9880</name>
    <dbReference type="NCBI Taxonomy" id="1032069"/>
    <lineage>
        <taxon>Bacteria</taxon>
        <taxon>Pseudomonadati</taxon>
        <taxon>Campylobacterota</taxon>
        <taxon>Epsilonproteobacteria</taxon>
        <taxon>Campylobacterales</taxon>
        <taxon>Campylobacteraceae</taxon>
        <taxon>Campylobacter</taxon>
    </lineage>
</organism>
<dbReference type="GO" id="GO:0003676">
    <property type="term" value="F:nucleic acid binding"/>
    <property type="evidence" value="ECO:0007669"/>
    <property type="project" value="InterPro"/>
</dbReference>
<reference evidence="2 3" key="1">
    <citation type="journal article" date="2015" name="Genome Announc.">
        <title>Complete Genome Sequence of the Campylobacter ureolyticus Clinical Isolate RIGS 9880.</title>
        <authorList>
            <person name="Miller W.G."/>
            <person name="Yee E."/>
            <person name="On S.L."/>
            <person name="Andersen L.P."/>
            <person name="Bono J.L."/>
        </authorList>
    </citation>
    <scope>NUCLEOTIDE SEQUENCE [LARGE SCALE GENOMIC DNA]</scope>
    <source>
        <strain evidence="2 3">RIGS 9880</strain>
    </source>
</reference>
<evidence type="ECO:0000259" key="1">
    <source>
        <dbReference type="PROSITE" id="PS51192"/>
    </source>
</evidence>
<keyword evidence="2" id="KW-0547">Nucleotide-binding</keyword>
<protein>
    <submittedName>
        <fullName evidence="2">DEAD/DEAH box helicase</fullName>
    </submittedName>
</protein>
<feature type="domain" description="Helicase ATP-binding" evidence="1">
    <location>
        <begin position="52"/>
        <end position="198"/>
    </location>
</feature>
<dbReference type="Pfam" id="PF13307">
    <property type="entry name" value="Helicase_C_2"/>
    <property type="match status" value="1"/>
</dbReference>
<evidence type="ECO:0000313" key="2">
    <source>
        <dbReference type="EMBL" id="AKT90704.1"/>
    </source>
</evidence>
<dbReference type="InterPro" id="IPR014001">
    <property type="entry name" value="Helicase_ATP-bd"/>
</dbReference>
<dbReference type="KEGG" id="cure:CUREO_0848"/>
<dbReference type="InterPro" id="IPR011545">
    <property type="entry name" value="DEAD/DEAH_box_helicase_dom"/>
</dbReference>
<gene>
    <name evidence="2" type="ORF">CUREO_0848</name>
</gene>
<dbReference type="GO" id="GO:0016818">
    <property type="term" value="F:hydrolase activity, acting on acid anhydrides, in phosphorus-containing anhydrides"/>
    <property type="evidence" value="ECO:0007669"/>
    <property type="project" value="InterPro"/>
</dbReference>
<dbReference type="Proteomes" id="UP000063971">
    <property type="component" value="Chromosome"/>
</dbReference>
<dbReference type="SMART" id="SM00487">
    <property type="entry name" value="DEXDc"/>
    <property type="match status" value="1"/>
</dbReference>
<dbReference type="SMART" id="SM00491">
    <property type="entry name" value="HELICc2"/>
    <property type="match status" value="1"/>
</dbReference>
<dbReference type="SUPFAM" id="SSF52540">
    <property type="entry name" value="P-loop containing nucleoside triphosphate hydrolases"/>
    <property type="match status" value="2"/>
</dbReference>
<dbReference type="GO" id="GO:0004386">
    <property type="term" value="F:helicase activity"/>
    <property type="evidence" value="ECO:0007669"/>
    <property type="project" value="UniProtKB-KW"/>
</dbReference>
<dbReference type="GO" id="GO:0006139">
    <property type="term" value="P:nucleobase-containing compound metabolic process"/>
    <property type="evidence" value="ECO:0007669"/>
    <property type="project" value="InterPro"/>
</dbReference>
<dbReference type="Gene3D" id="3.40.50.300">
    <property type="entry name" value="P-loop containing nucleotide triphosphate hydrolases"/>
    <property type="match status" value="2"/>
</dbReference>
<keyword evidence="2" id="KW-0067">ATP-binding</keyword>
<proteinExistence type="predicted"/>